<protein>
    <submittedName>
        <fullName evidence="1">Uncharacterized protein</fullName>
    </submittedName>
</protein>
<name>A0A1F8F7M6_9BACT</name>
<evidence type="ECO:0000313" key="2">
    <source>
        <dbReference type="Proteomes" id="UP000178908"/>
    </source>
</evidence>
<dbReference type="EMBL" id="MGJO01000031">
    <property type="protein sequence ID" value="OGN09125.1"/>
    <property type="molecule type" value="Genomic_DNA"/>
</dbReference>
<reference evidence="1 2" key="1">
    <citation type="journal article" date="2016" name="Nat. Commun.">
        <title>Thousands of microbial genomes shed light on interconnected biogeochemical processes in an aquifer system.</title>
        <authorList>
            <person name="Anantharaman K."/>
            <person name="Brown C.T."/>
            <person name="Hug L.A."/>
            <person name="Sharon I."/>
            <person name="Castelle C.J."/>
            <person name="Probst A.J."/>
            <person name="Thomas B.C."/>
            <person name="Singh A."/>
            <person name="Wilkins M.J."/>
            <person name="Karaoz U."/>
            <person name="Brodie E.L."/>
            <person name="Williams K.H."/>
            <person name="Hubbard S.S."/>
            <person name="Banfield J.F."/>
        </authorList>
    </citation>
    <scope>NUCLEOTIDE SEQUENCE [LARGE SCALE GENOMIC DNA]</scope>
</reference>
<sequence length="97" mass="10482">MADSTLTKKDVLNFLNLGRKIVFSGASTALGVAKSKIVDLIDSDEALQKRVEAQVQALIRAGFTEAEAVKAITDKMKSRFDRAVEKITNPDSNSVGK</sequence>
<dbReference type="Proteomes" id="UP000178908">
    <property type="component" value="Unassembled WGS sequence"/>
</dbReference>
<proteinExistence type="predicted"/>
<organism evidence="1 2">
    <name type="scientific">Candidatus Yanofskybacteria bacterium RIFCSPHIGHO2_02_FULL_39_10</name>
    <dbReference type="NCBI Taxonomy" id="1802674"/>
    <lineage>
        <taxon>Bacteria</taxon>
        <taxon>Candidatus Yanofskyibacteriota</taxon>
    </lineage>
</organism>
<evidence type="ECO:0000313" key="1">
    <source>
        <dbReference type="EMBL" id="OGN09125.1"/>
    </source>
</evidence>
<gene>
    <name evidence="1" type="ORF">A3C61_00980</name>
</gene>
<dbReference type="AlphaFoldDB" id="A0A1F8F7M6"/>
<accession>A0A1F8F7M6</accession>
<comment type="caution">
    <text evidence="1">The sequence shown here is derived from an EMBL/GenBank/DDBJ whole genome shotgun (WGS) entry which is preliminary data.</text>
</comment>